<keyword evidence="2" id="KW-1185">Reference proteome</keyword>
<organism evidence="1 2">
    <name type="scientific">Babesia ovis</name>
    <dbReference type="NCBI Taxonomy" id="5869"/>
    <lineage>
        <taxon>Eukaryota</taxon>
        <taxon>Sar</taxon>
        <taxon>Alveolata</taxon>
        <taxon>Apicomplexa</taxon>
        <taxon>Aconoidasida</taxon>
        <taxon>Piroplasmida</taxon>
        <taxon>Babesiidae</taxon>
        <taxon>Babesia</taxon>
    </lineage>
</organism>
<dbReference type="OrthoDB" id="367020at2759"/>
<dbReference type="EMBL" id="BLIY01000050">
    <property type="protein sequence ID" value="GFE56081.1"/>
    <property type="molecule type" value="Genomic_DNA"/>
</dbReference>
<evidence type="ECO:0000313" key="1">
    <source>
        <dbReference type="EMBL" id="GFE56081.1"/>
    </source>
</evidence>
<dbReference type="AlphaFoldDB" id="A0A9W5TES2"/>
<protein>
    <submittedName>
        <fullName evidence="1">Variant erythrocyte surface antigen beta subunit, putative</fullName>
    </submittedName>
</protein>
<name>A0A9W5TES2_BABOV</name>
<proteinExistence type="predicted"/>
<dbReference type="Proteomes" id="UP001057455">
    <property type="component" value="Unassembled WGS sequence"/>
</dbReference>
<reference evidence="1" key="1">
    <citation type="submission" date="2019-12" db="EMBL/GenBank/DDBJ databases">
        <title>Genome sequence of Babesia ovis.</title>
        <authorList>
            <person name="Yamagishi J."/>
            <person name="Sevinc F."/>
            <person name="Xuan X."/>
        </authorList>
    </citation>
    <scope>NUCLEOTIDE SEQUENCE</scope>
    <source>
        <strain evidence="1">Selcuk</strain>
    </source>
</reference>
<accession>A0A9W5TES2</accession>
<sequence length="263" mass="29137">MIWFLPAERSVNGLTYYLTDTPVTSEGTPEQKPSNEMTYEEKIDRLADNSKPVPIHDLYSNSLFEFRFPMSVTESYYLLQDCLVALYYQLYFLKQQCNWERQQTTGDGFGWAFCRYGYEVNGTGCGSWQCPQGKGISGSDKHGENKCGTSTSGTPSPLQAFLTDCLPGFTCKELLSKESECGKKLKELTNSSKVDVYDKCYPEFRSHRGHPTVPGTECAVPMGFSGSFREGGPASGTGTAAAGNKEVQLHHVVLEEVVLLTTC</sequence>
<comment type="caution">
    <text evidence="1">The sequence shown here is derived from an EMBL/GenBank/DDBJ whole genome shotgun (WGS) entry which is preliminary data.</text>
</comment>
<evidence type="ECO:0000313" key="2">
    <source>
        <dbReference type="Proteomes" id="UP001057455"/>
    </source>
</evidence>
<gene>
    <name evidence="1" type="ORF">BaOVIS_034460</name>
</gene>